<dbReference type="PANTHER" id="PTHR36775:SF1">
    <property type="entry name" value="LYR MOTIF PROTEIN"/>
    <property type="match status" value="1"/>
</dbReference>
<dbReference type="AlphaFoldDB" id="A0AAD2DP02"/>
<keyword evidence="3" id="KW-1185">Reference proteome</keyword>
<dbReference type="EMBL" id="OU503040">
    <property type="protein sequence ID" value="CAI9761004.1"/>
    <property type="molecule type" value="Genomic_DNA"/>
</dbReference>
<name>A0AAD2DP02_9LAMI</name>
<accession>A0AAD2DP02</accession>
<protein>
    <submittedName>
        <fullName evidence="2">Uncharacterized protein</fullName>
    </submittedName>
</protein>
<evidence type="ECO:0000313" key="2">
    <source>
        <dbReference type="EMBL" id="CAI9761004.1"/>
    </source>
</evidence>
<organism evidence="2 3">
    <name type="scientific">Fraxinus pennsylvanica</name>
    <dbReference type="NCBI Taxonomy" id="56036"/>
    <lineage>
        <taxon>Eukaryota</taxon>
        <taxon>Viridiplantae</taxon>
        <taxon>Streptophyta</taxon>
        <taxon>Embryophyta</taxon>
        <taxon>Tracheophyta</taxon>
        <taxon>Spermatophyta</taxon>
        <taxon>Magnoliopsida</taxon>
        <taxon>eudicotyledons</taxon>
        <taxon>Gunneridae</taxon>
        <taxon>Pentapetalae</taxon>
        <taxon>asterids</taxon>
        <taxon>lamiids</taxon>
        <taxon>Lamiales</taxon>
        <taxon>Oleaceae</taxon>
        <taxon>Oleeae</taxon>
        <taxon>Fraxinus</taxon>
    </lineage>
</organism>
<evidence type="ECO:0000313" key="3">
    <source>
        <dbReference type="Proteomes" id="UP000834106"/>
    </source>
</evidence>
<dbReference type="PANTHER" id="PTHR36775">
    <property type="entry name" value="LYR MOTIF PROTEIN"/>
    <property type="match status" value="1"/>
</dbReference>
<proteinExistence type="predicted"/>
<evidence type="ECO:0000256" key="1">
    <source>
        <dbReference type="SAM" id="MobiDB-lite"/>
    </source>
</evidence>
<feature type="region of interest" description="Disordered" evidence="1">
    <location>
        <begin position="21"/>
        <end position="60"/>
    </location>
</feature>
<gene>
    <name evidence="2" type="ORF">FPE_LOCUS8434</name>
</gene>
<reference evidence="2" key="1">
    <citation type="submission" date="2023-05" db="EMBL/GenBank/DDBJ databases">
        <authorList>
            <person name="Huff M."/>
        </authorList>
    </citation>
    <scope>NUCLEOTIDE SEQUENCE</scope>
</reference>
<dbReference type="Proteomes" id="UP000834106">
    <property type="component" value="Chromosome 5"/>
</dbReference>
<sequence>MDSSGELSVISGGNVKLASDVSEVARNSRRKRESNGSGKRENVSGGYSQLGSESGYGSEPWYRDDMELGYDDEVDEEEDDSRLLFWDAEFGGTFYCVTCTSAGIWNFHSLEILINSKV</sequence>